<sequence>MRAAVLDAYGEPLDIRDVDAPSADGASAVVAVEACGICRSDWHGWQGDWEWLGLKPEAGQILGHEPAGRVLSVGDDVETISEGDHVAIPFNLGDGSCHQCRNGHGNTCESVMPLGFVEPAQGAFAEEVRVPAADYNLVHLPDGVSSTDMAGLGCRFMTSFHALAHRASVDAGDWVVVHGCGGVGLSAVHIADALGGNVVAVDLQEEKLAKARDLGAFETVNASEVEDVPREVMGITDGGADVSVDALGIAQTCTNSVMSLGTRGQHVQIGLTTQDEQGAVSLPTDLMVMREIEFIGSLGMPPTRYDEIFEMVATGKLDPSGVISETVSLDDVSDKLAAMTDFETVGIPVIDRF</sequence>
<evidence type="ECO:0000256" key="2">
    <source>
        <dbReference type="ARBA" id="ARBA00022833"/>
    </source>
</evidence>
<keyword evidence="7" id="KW-1185">Reference proteome</keyword>
<dbReference type="Proteomes" id="UP000236584">
    <property type="component" value="Chromosome"/>
</dbReference>
<accession>A0A2I8VP84</accession>
<dbReference type="PANTHER" id="PTHR43401">
    <property type="entry name" value="L-THREONINE 3-DEHYDROGENASE"/>
    <property type="match status" value="1"/>
</dbReference>
<dbReference type="InterPro" id="IPR036291">
    <property type="entry name" value="NAD(P)-bd_dom_sf"/>
</dbReference>
<dbReference type="InterPro" id="IPR011032">
    <property type="entry name" value="GroES-like_sf"/>
</dbReference>
<keyword evidence="3" id="KW-0560">Oxidoreductase</keyword>
<evidence type="ECO:0000313" key="6">
    <source>
        <dbReference type="EMBL" id="AUV83750.1"/>
    </source>
</evidence>
<dbReference type="GeneID" id="35594546"/>
<dbReference type="GO" id="GO:0008270">
    <property type="term" value="F:zinc ion binding"/>
    <property type="evidence" value="ECO:0007669"/>
    <property type="project" value="InterPro"/>
</dbReference>
<dbReference type="AlphaFoldDB" id="A0A2I8VP84"/>
<dbReference type="SUPFAM" id="SSF50129">
    <property type="entry name" value="GroES-like"/>
    <property type="match status" value="1"/>
</dbReference>
<name>A0A2I8VP84_9EURY</name>
<reference evidence="6 7" key="1">
    <citation type="submission" date="2018-01" db="EMBL/GenBank/DDBJ databases">
        <title>Complete genome sequence of Salinigranum rubrum GX10T, an extremely halophilic archaeon isolated from a marine solar saltern.</title>
        <authorList>
            <person name="Han S."/>
        </authorList>
    </citation>
    <scope>NUCLEOTIDE SEQUENCE [LARGE SCALE GENOMIC DNA]</scope>
    <source>
        <strain evidence="6 7">GX10</strain>
    </source>
</reference>
<evidence type="ECO:0000256" key="4">
    <source>
        <dbReference type="RuleBase" id="RU361277"/>
    </source>
</evidence>
<protein>
    <submittedName>
        <fullName evidence="6">Alcohol dehydrogenase</fullName>
    </submittedName>
</protein>
<organism evidence="6 7">
    <name type="scientific">Salinigranum rubrum</name>
    <dbReference type="NCBI Taxonomy" id="755307"/>
    <lineage>
        <taxon>Archaea</taxon>
        <taxon>Methanobacteriati</taxon>
        <taxon>Methanobacteriota</taxon>
        <taxon>Stenosarchaea group</taxon>
        <taxon>Halobacteria</taxon>
        <taxon>Halobacteriales</taxon>
        <taxon>Haloferacaceae</taxon>
        <taxon>Salinigranum</taxon>
    </lineage>
</organism>
<dbReference type="OrthoDB" id="73567at2157"/>
<dbReference type="Pfam" id="PF08240">
    <property type="entry name" value="ADH_N"/>
    <property type="match status" value="1"/>
</dbReference>
<dbReference type="GO" id="GO:0043168">
    <property type="term" value="F:anion binding"/>
    <property type="evidence" value="ECO:0007669"/>
    <property type="project" value="UniProtKB-ARBA"/>
</dbReference>
<dbReference type="CDD" id="cd08260">
    <property type="entry name" value="Zn_ADH6"/>
    <property type="match status" value="1"/>
</dbReference>
<feature type="domain" description="Enoyl reductase (ER)" evidence="5">
    <location>
        <begin position="4"/>
        <end position="350"/>
    </location>
</feature>
<dbReference type="InterPro" id="IPR013149">
    <property type="entry name" value="ADH-like_C"/>
</dbReference>
<dbReference type="Gene3D" id="3.90.180.10">
    <property type="entry name" value="Medium-chain alcohol dehydrogenases, catalytic domain"/>
    <property type="match status" value="1"/>
</dbReference>
<dbReference type="PROSITE" id="PS00059">
    <property type="entry name" value="ADH_ZINC"/>
    <property type="match status" value="1"/>
</dbReference>
<dbReference type="KEGG" id="srub:C2R22_20600"/>
<keyword evidence="1 4" id="KW-0479">Metal-binding</keyword>
<proteinExistence type="inferred from homology"/>
<dbReference type="GO" id="GO:0044281">
    <property type="term" value="P:small molecule metabolic process"/>
    <property type="evidence" value="ECO:0007669"/>
    <property type="project" value="UniProtKB-ARBA"/>
</dbReference>
<dbReference type="GO" id="GO:0051262">
    <property type="term" value="P:protein tetramerization"/>
    <property type="evidence" value="ECO:0007669"/>
    <property type="project" value="UniProtKB-ARBA"/>
</dbReference>
<comment type="similarity">
    <text evidence="4">Belongs to the zinc-containing alcohol dehydrogenase family.</text>
</comment>
<comment type="cofactor">
    <cofactor evidence="4">
        <name>Zn(2+)</name>
        <dbReference type="ChEBI" id="CHEBI:29105"/>
    </cofactor>
</comment>
<evidence type="ECO:0000256" key="1">
    <source>
        <dbReference type="ARBA" id="ARBA00022723"/>
    </source>
</evidence>
<dbReference type="InterPro" id="IPR002328">
    <property type="entry name" value="ADH_Zn_CS"/>
</dbReference>
<dbReference type="EMBL" id="CP026309">
    <property type="protein sequence ID" value="AUV83750.1"/>
    <property type="molecule type" value="Genomic_DNA"/>
</dbReference>
<evidence type="ECO:0000313" key="7">
    <source>
        <dbReference type="Proteomes" id="UP000236584"/>
    </source>
</evidence>
<dbReference type="InterPro" id="IPR013154">
    <property type="entry name" value="ADH-like_N"/>
</dbReference>
<dbReference type="GO" id="GO:0016616">
    <property type="term" value="F:oxidoreductase activity, acting on the CH-OH group of donors, NAD or NADP as acceptor"/>
    <property type="evidence" value="ECO:0007669"/>
    <property type="project" value="UniProtKB-ARBA"/>
</dbReference>
<dbReference type="SMART" id="SM00829">
    <property type="entry name" value="PKS_ER"/>
    <property type="match status" value="1"/>
</dbReference>
<dbReference type="PANTHER" id="PTHR43401:SF5">
    <property type="entry name" value="ALCOHOL DEHYDROGENASE-RELATED"/>
    <property type="match status" value="1"/>
</dbReference>
<keyword evidence="2 4" id="KW-0862">Zinc</keyword>
<evidence type="ECO:0000256" key="3">
    <source>
        <dbReference type="ARBA" id="ARBA00023002"/>
    </source>
</evidence>
<dbReference type="RefSeq" id="WP_103427439.1">
    <property type="nucleotide sequence ID" value="NZ_CP026309.1"/>
</dbReference>
<evidence type="ECO:0000259" key="5">
    <source>
        <dbReference type="SMART" id="SM00829"/>
    </source>
</evidence>
<dbReference type="Pfam" id="PF00107">
    <property type="entry name" value="ADH_zinc_N"/>
    <property type="match status" value="1"/>
</dbReference>
<dbReference type="SUPFAM" id="SSF51735">
    <property type="entry name" value="NAD(P)-binding Rossmann-fold domains"/>
    <property type="match status" value="1"/>
</dbReference>
<dbReference type="GO" id="GO:0030554">
    <property type="term" value="F:adenyl nucleotide binding"/>
    <property type="evidence" value="ECO:0007669"/>
    <property type="project" value="UniProtKB-ARBA"/>
</dbReference>
<dbReference type="InterPro" id="IPR020843">
    <property type="entry name" value="ER"/>
</dbReference>
<gene>
    <name evidence="6" type="ORF">C2R22_20600</name>
</gene>
<dbReference type="InterPro" id="IPR050129">
    <property type="entry name" value="Zn_alcohol_dh"/>
</dbReference>